<sequence>MVQQTIPTWPVLTQYEQDQLTCVALPLGGIGTGSVALGGRGNLCQWEVMNRPSHHFIPLNTFFALYTRTASGKSCTKVLEGRLQPPYGGPHGTPTPNAGLPRFRFCQFEAAYPFGQVLLSDPHMPVNVRLQAFNPFIPTDAEKSGLPVAMLRFVLTNASDEVVTSAICGNMQNFVGWDGVAGAPQQNRNDYRRGKSIQGIYFFSRGVHPLAEQFGSLALTTTASEGVSYRTAWAKLGWNDTLLDFWDDFSTDGQLDEREPSGVEDPQGSLAIRLDIPPHEERAITFLLTWHFPNRQTWTPHIPAENDKESRNANHIGNYYTTLSQDAWDVAVRTAEQLPVLEAKTVTFVRTFCESSLPTVVKEAALYNLSALRSQTTFRTEDGYLFGWEGCNDTSGSCYGSCTHVWNYEQATAFLFGKLAQGMREVEFLHGTNDAGLMSFRINLPLDHATEHGLAAADGQMGCIMKLYRDWQLSGDHSWLQKLWPKARQALEFCWQPGGWDADQDGVMEGCQHNTMDVEYYGPNPQMGLWYLGALRAAEEMAYSLKELEFARRCHKLYSQGSQWIDTHLYNGEYYEQKVHPPLNEESIAPGLRLGTGAHNLAHPEYQLGAGCLIDQLVGQWMAHICNLGYLVEPSHVRTTLSSIMRYNFQKSLAQHPNHMRTYALNDEAAFLMCSYPHGERPQQPFPYYSEVMTGFEHTVCTHMLYEGFSEEGIRGITAVRARYTGGNRNPFDEAECGSYYARSMASWAAVLALSGFHYSALNGGAVYFGQPQRDATYFWSNGYAWGNCTLHPTEKEVEVVLNVLYGEITFQRLILTDFGEGKGPETGMLKQGESIVLQVARN</sequence>
<evidence type="ECO:0008006" key="5">
    <source>
        <dbReference type="Google" id="ProtNLM"/>
    </source>
</evidence>
<proteinExistence type="predicted"/>
<dbReference type="InterPro" id="IPR008928">
    <property type="entry name" value="6-hairpin_glycosidase_sf"/>
</dbReference>
<dbReference type="PANTHER" id="PTHR12654:SF0">
    <property type="entry name" value="NON-LYSOSOMAL GLUCOSYLCERAMIDASE"/>
    <property type="match status" value="1"/>
</dbReference>
<dbReference type="InterPro" id="IPR024462">
    <property type="entry name" value="GH116_N"/>
</dbReference>
<dbReference type="AlphaFoldDB" id="A0A402BEC7"/>
<dbReference type="SUPFAM" id="SSF48208">
    <property type="entry name" value="Six-hairpin glycosidases"/>
    <property type="match status" value="1"/>
</dbReference>
<dbReference type="EMBL" id="BIFT01000002">
    <property type="protein sequence ID" value="GCE29607.1"/>
    <property type="molecule type" value="Genomic_DNA"/>
</dbReference>
<gene>
    <name evidence="3" type="ORF">KDA_50910</name>
</gene>
<keyword evidence="4" id="KW-1185">Reference proteome</keyword>
<reference evidence="4" key="1">
    <citation type="submission" date="2018-12" db="EMBL/GenBank/DDBJ databases">
        <title>Tengunoibacter tsumagoiensis gen. nov., sp. nov., Dictyobacter kobayashii sp. nov., D. alpinus sp. nov., and D. joshuensis sp. nov. and description of Dictyobacteraceae fam. nov. within the order Ktedonobacterales isolated from Tengu-no-mugimeshi.</title>
        <authorList>
            <person name="Wang C.M."/>
            <person name="Zheng Y."/>
            <person name="Sakai Y."/>
            <person name="Toyoda A."/>
            <person name="Minakuchi Y."/>
            <person name="Abe K."/>
            <person name="Yokota A."/>
            <person name="Yabe S."/>
        </authorList>
    </citation>
    <scope>NUCLEOTIDE SEQUENCE [LARGE SCALE GENOMIC DNA]</scope>
    <source>
        <strain evidence="4">Uno16</strain>
    </source>
</reference>
<name>A0A402BEC7_9CHLR</name>
<dbReference type="PANTHER" id="PTHR12654">
    <property type="entry name" value="BILE ACID BETA-GLUCOSIDASE-RELATED"/>
    <property type="match status" value="1"/>
</dbReference>
<evidence type="ECO:0000259" key="2">
    <source>
        <dbReference type="Pfam" id="PF12215"/>
    </source>
</evidence>
<feature type="domain" description="Glycosyl-hydrolase family 116 catalytic region" evidence="1">
    <location>
        <begin position="458"/>
        <end position="749"/>
    </location>
</feature>
<dbReference type="InterPro" id="IPR012341">
    <property type="entry name" value="6hp_glycosidase-like_sf"/>
</dbReference>
<evidence type="ECO:0000313" key="3">
    <source>
        <dbReference type="EMBL" id="GCE29607.1"/>
    </source>
</evidence>
<evidence type="ECO:0000259" key="1">
    <source>
        <dbReference type="Pfam" id="PF04685"/>
    </source>
</evidence>
<dbReference type="Pfam" id="PF12215">
    <property type="entry name" value="Glyco_hydr_116N"/>
    <property type="match status" value="1"/>
</dbReference>
<dbReference type="InterPro" id="IPR052566">
    <property type="entry name" value="Non-lysos_glucosylceramidase"/>
</dbReference>
<evidence type="ECO:0000313" key="4">
    <source>
        <dbReference type="Proteomes" id="UP000287171"/>
    </source>
</evidence>
<dbReference type="OrthoDB" id="1007311at2"/>
<dbReference type="Gene3D" id="1.50.10.10">
    <property type="match status" value="1"/>
</dbReference>
<dbReference type="GO" id="GO:0004553">
    <property type="term" value="F:hydrolase activity, hydrolyzing O-glycosyl compounds"/>
    <property type="evidence" value="ECO:0007669"/>
    <property type="project" value="InterPro"/>
</dbReference>
<dbReference type="RefSeq" id="WP_126629839.1">
    <property type="nucleotide sequence ID" value="NZ_BIFT01000002.1"/>
</dbReference>
<comment type="caution">
    <text evidence="3">The sequence shown here is derived from an EMBL/GenBank/DDBJ whole genome shotgun (WGS) entry which is preliminary data.</text>
</comment>
<protein>
    <recommendedName>
        <fullName evidence="5">Glycosyl-hydrolase family 116 catalytic region domain-containing protein</fullName>
    </recommendedName>
</protein>
<accession>A0A402BEC7</accession>
<organism evidence="3 4">
    <name type="scientific">Dictyobacter alpinus</name>
    <dbReference type="NCBI Taxonomy" id="2014873"/>
    <lineage>
        <taxon>Bacteria</taxon>
        <taxon>Bacillati</taxon>
        <taxon>Chloroflexota</taxon>
        <taxon>Ktedonobacteria</taxon>
        <taxon>Ktedonobacterales</taxon>
        <taxon>Dictyobacteraceae</taxon>
        <taxon>Dictyobacter</taxon>
    </lineage>
</organism>
<dbReference type="Pfam" id="PF04685">
    <property type="entry name" value="DUF608"/>
    <property type="match status" value="1"/>
</dbReference>
<dbReference type="GO" id="GO:0005975">
    <property type="term" value="P:carbohydrate metabolic process"/>
    <property type="evidence" value="ECO:0007669"/>
    <property type="project" value="InterPro"/>
</dbReference>
<feature type="domain" description="Glycosyl-hydrolase family 116 N-terminal" evidence="2">
    <location>
        <begin position="24"/>
        <end position="336"/>
    </location>
</feature>
<dbReference type="Proteomes" id="UP000287171">
    <property type="component" value="Unassembled WGS sequence"/>
</dbReference>
<dbReference type="InterPro" id="IPR006775">
    <property type="entry name" value="GH116_catalytic"/>
</dbReference>